<dbReference type="EMBL" id="QGGL01000004">
    <property type="protein sequence ID" value="PWK14936.1"/>
    <property type="molecule type" value="Genomic_DNA"/>
</dbReference>
<name>A0A316DBI0_9BACL</name>
<protein>
    <submittedName>
        <fullName evidence="3">RelA/SpoT family protein</fullName>
    </submittedName>
</protein>
<evidence type="ECO:0000313" key="4">
    <source>
        <dbReference type="Proteomes" id="UP000245634"/>
    </source>
</evidence>
<sequence>MSKEVAIQSCVDEYSRIHHRFNQFLNGVRDFFELEPPFNDKHTSVIHSIKYRLKDPDHLRDKLDRKWKDEDPIVIENLFTRITDFAGLRVLHLYHDQFPIIHEKIIEKVTSRDWVFAESPKAYTWDPEMVKFYETLGITSQHKESYYTSIHYLVKPREDSSITCEIQVRTLFEEIWGEIDHTINYPHPIDSVPCKEQIRVLSKLVSTGTRLADSIFRTYNNHLEIKGE</sequence>
<comment type="pathway">
    <text evidence="1">Purine metabolism; ppGpp biosynthesis; ppGpp from GTP: step 1/2.</text>
</comment>
<evidence type="ECO:0000256" key="1">
    <source>
        <dbReference type="ARBA" id="ARBA00004976"/>
    </source>
</evidence>
<dbReference type="CDD" id="cd05399">
    <property type="entry name" value="NT_Rel-Spo_like"/>
    <property type="match status" value="1"/>
</dbReference>
<dbReference type="Proteomes" id="UP000245634">
    <property type="component" value="Unassembled WGS sequence"/>
</dbReference>
<evidence type="ECO:0000313" key="3">
    <source>
        <dbReference type="EMBL" id="PWK14936.1"/>
    </source>
</evidence>
<keyword evidence="4" id="KW-1185">Reference proteome</keyword>
<dbReference type="InterPro" id="IPR007685">
    <property type="entry name" value="RelA_SpoT"/>
</dbReference>
<dbReference type="SUPFAM" id="SSF81301">
    <property type="entry name" value="Nucleotidyltransferase"/>
    <property type="match status" value="1"/>
</dbReference>
<dbReference type="SMART" id="SM00954">
    <property type="entry name" value="RelA_SpoT"/>
    <property type="match status" value="1"/>
</dbReference>
<dbReference type="PANTHER" id="PTHR41773">
    <property type="entry name" value="GTP PYROPHOSPHATASE-RELATED"/>
    <property type="match status" value="1"/>
</dbReference>
<dbReference type="Gene3D" id="3.30.460.10">
    <property type="entry name" value="Beta Polymerase, domain 2"/>
    <property type="match status" value="1"/>
</dbReference>
<organism evidence="3 4">
    <name type="scientific">Tumebacillus permanentifrigoris</name>
    <dbReference type="NCBI Taxonomy" id="378543"/>
    <lineage>
        <taxon>Bacteria</taxon>
        <taxon>Bacillati</taxon>
        <taxon>Bacillota</taxon>
        <taxon>Bacilli</taxon>
        <taxon>Bacillales</taxon>
        <taxon>Alicyclobacillaceae</taxon>
        <taxon>Tumebacillus</taxon>
    </lineage>
</organism>
<dbReference type="UniPathway" id="UPA00908">
    <property type="reaction ID" value="UER00884"/>
</dbReference>
<evidence type="ECO:0000259" key="2">
    <source>
        <dbReference type="SMART" id="SM00954"/>
    </source>
</evidence>
<feature type="domain" description="RelA/SpoT" evidence="2">
    <location>
        <begin position="51"/>
        <end position="191"/>
    </location>
</feature>
<reference evidence="3 4" key="1">
    <citation type="submission" date="2018-05" db="EMBL/GenBank/DDBJ databases">
        <title>Genomic Encyclopedia of Type Strains, Phase IV (KMG-IV): sequencing the most valuable type-strain genomes for metagenomic binning, comparative biology and taxonomic classification.</title>
        <authorList>
            <person name="Goeker M."/>
        </authorList>
    </citation>
    <scope>NUCLEOTIDE SEQUENCE [LARGE SCALE GENOMIC DNA]</scope>
    <source>
        <strain evidence="3 4">DSM 18773</strain>
    </source>
</reference>
<gene>
    <name evidence="3" type="ORF">C7459_104138</name>
</gene>
<dbReference type="RefSeq" id="WP_109687352.1">
    <property type="nucleotide sequence ID" value="NZ_QGGL01000004.1"/>
</dbReference>
<dbReference type="GO" id="GO:0015970">
    <property type="term" value="P:guanosine tetraphosphate biosynthetic process"/>
    <property type="evidence" value="ECO:0007669"/>
    <property type="project" value="UniProtKB-UniPathway"/>
</dbReference>
<dbReference type="PANTHER" id="PTHR41773:SF1">
    <property type="entry name" value="RELA_SPOT DOMAIN-CONTAINING PROTEIN"/>
    <property type="match status" value="1"/>
</dbReference>
<proteinExistence type="predicted"/>
<dbReference type="OrthoDB" id="9801824at2"/>
<dbReference type="InterPro" id="IPR043519">
    <property type="entry name" value="NT_sf"/>
</dbReference>
<dbReference type="Pfam" id="PF04607">
    <property type="entry name" value="RelA_SpoT"/>
    <property type="match status" value="1"/>
</dbReference>
<comment type="caution">
    <text evidence="3">The sequence shown here is derived from an EMBL/GenBank/DDBJ whole genome shotgun (WGS) entry which is preliminary data.</text>
</comment>
<accession>A0A316DBI0</accession>
<dbReference type="AlphaFoldDB" id="A0A316DBI0"/>